<sequence>MRMAAYLAVALVVLSVIVEAERSTNREAQRPAPAEPIRRRGTVNQRGRKKTIWSYNPGHRSLAFLVAGEVEVVSPPPVDSVTGVEYRCLGCCGERALVGGKSTSSPRPSNRVGRIVLRPDGLAVIGTEPNSVNDRCLGCCEDNGVTTSGTTTTTTTTATTTKARRVMKIPITGRQRAWQARRGAPYENPNWRFESSSSSEEISMVRRPPPRSRFQPIRSRGCDHHGCRSPLGSVVDDSSSSEED</sequence>
<reference evidence="3" key="1">
    <citation type="submission" date="2023-05" db="EMBL/GenBank/DDBJ databases">
        <authorList>
            <person name="Stuckert A."/>
        </authorList>
    </citation>
    <scope>NUCLEOTIDE SEQUENCE</scope>
</reference>
<dbReference type="EMBL" id="CATNWA010020678">
    <property type="protein sequence ID" value="CAI9619408.1"/>
    <property type="molecule type" value="Genomic_DNA"/>
</dbReference>
<feature type="chain" id="PRO_5045980560" description="Secreted protein" evidence="2">
    <location>
        <begin position="21"/>
        <end position="244"/>
    </location>
</feature>
<keyword evidence="2" id="KW-0732">Signal</keyword>
<accession>A0ABN9HC91</accession>
<name>A0ABN9HC91_9NEOB</name>
<comment type="caution">
    <text evidence="3">The sequence shown here is derived from an EMBL/GenBank/DDBJ whole genome shotgun (WGS) entry which is preliminary data.</text>
</comment>
<evidence type="ECO:0000313" key="3">
    <source>
        <dbReference type="EMBL" id="CAI9619408.1"/>
    </source>
</evidence>
<gene>
    <name evidence="3" type="ORF">SPARVUS_LOCUS15837969</name>
</gene>
<proteinExistence type="predicted"/>
<dbReference type="Proteomes" id="UP001162483">
    <property type="component" value="Unassembled WGS sequence"/>
</dbReference>
<feature type="region of interest" description="Disordered" evidence="1">
    <location>
        <begin position="24"/>
        <end position="46"/>
    </location>
</feature>
<evidence type="ECO:0000256" key="1">
    <source>
        <dbReference type="SAM" id="MobiDB-lite"/>
    </source>
</evidence>
<evidence type="ECO:0000256" key="2">
    <source>
        <dbReference type="SAM" id="SignalP"/>
    </source>
</evidence>
<feature type="signal peptide" evidence="2">
    <location>
        <begin position="1"/>
        <end position="20"/>
    </location>
</feature>
<protein>
    <recommendedName>
        <fullName evidence="5">Secreted protein</fullName>
    </recommendedName>
</protein>
<feature type="region of interest" description="Disordered" evidence="1">
    <location>
        <begin position="174"/>
        <end position="244"/>
    </location>
</feature>
<evidence type="ECO:0008006" key="5">
    <source>
        <dbReference type="Google" id="ProtNLM"/>
    </source>
</evidence>
<evidence type="ECO:0000313" key="4">
    <source>
        <dbReference type="Proteomes" id="UP001162483"/>
    </source>
</evidence>
<feature type="compositionally biased region" description="Low complexity" evidence="1">
    <location>
        <begin position="174"/>
        <end position="183"/>
    </location>
</feature>
<organism evidence="3 4">
    <name type="scientific">Staurois parvus</name>
    <dbReference type="NCBI Taxonomy" id="386267"/>
    <lineage>
        <taxon>Eukaryota</taxon>
        <taxon>Metazoa</taxon>
        <taxon>Chordata</taxon>
        <taxon>Craniata</taxon>
        <taxon>Vertebrata</taxon>
        <taxon>Euteleostomi</taxon>
        <taxon>Amphibia</taxon>
        <taxon>Batrachia</taxon>
        <taxon>Anura</taxon>
        <taxon>Neobatrachia</taxon>
        <taxon>Ranoidea</taxon>
        <taxon>Ranidae</taxon>
        <taxon>Staurois</taxon>
    </lineage>
</organism>
<keyword evidence="4" id="KW-1185">Reference proteome</keyword>